<accession>A0A1Y6L2R9</accession>
<keyword evidence="1" id="KW-0472">Membrane</keyword>
<feature type="transmembrane region" description="Helical" evidence="1">
    <location>
        <begin position="373"/>
        <end position="393"/>
    </location>
</feature>
<name>A0A1Y6L2R9_ZYMTR</name>
<keyword evidence="1" id="KW-0812">Transmembrane</keyword>
<feature type="domain" description="DUF2231" evidence="2">
    <location>
        <begin position="279"/>
        <end position="437"/>
    </location>
</feature>
<evidence type="ECO:0000259" key="2">
    <source>
        <dbReference type="Pfam" id="PF09990"/>
    </source>
</evidence>
<evidence type="ECO:0000313" key="4">
    <source>
        <dbReference type="Proteomes" id="UP000215453"/>
    </source>
</evidence>
<reference evidence="3 4" key="1">
    <citation type="submission" date="2016-10" db="EMBL/GenBank/DDBJ databases">
        <authorList>
            <person name="Varghese N."/>
        </authorList>
    </citation>
    <scope>NUCLEOTIDE SEQUENCE [LARGE SCALE GENOMIC DNA]</scope>
</reference>
<organism evidence="3 4">
    <name type="scientific">Zymoseptoria tritici ST99CH_1A5</name>
    <dbReference type="NCBI Taxonomy" id="1276529"/>
    <lineage>
        <taxon>Eukaryota</taxon>
        <taxon>Fungi</taxon>
        <taxon>Dikarya</taxon>
        <taxon>Ascomycota</taxon>
        <taxon>Pezizomycotina</taxon>
        <taxon>Dothideomycetes</taxon>
        <taxon>Dothideomycetidae</taxon>
        <taxon>Mycosphaerellales</taxon>
        <taxon>Mycosphaerellaceae</taxon>
        <taxon>Zymoseptoria</taxon>
    </lineage>
</organism>
<dbReference type="Proteomes" id="UP000215453">
    <property type="component" value="Chromosome 1"/>
</dbReference>
<dbReference type="InterPro" id="IPR019251">
    <property type="entry name" value="DUF2231_TM"/>
</dbReference>
<dbReference type="AlphaFoldDB" id="A0A1Y6L2R9"/>
<feature type="transmembrane region" description="Helical" evidence="1">
    <location>
        <begin position="413"/>
        <end position="434"/>
    </location>
</feature>
<evidence type="ECO:0000313" key="3">
    <source>
        <dbReference type="EMBL" id="SMY18585.1"/>
    </source>
</evidence>
<gene>
    <name evidence="3" type="ORF">ZT1A5_G20</name>
</gene>
<dbReference type="Pfam" id="PF09990">
    <property type="entry name" value="DUF2231"/>
    <property type="match status" value="1"/>
</dbReference>
<feature type="transmembrane region" description="Helical" evidence="1">
    <location>
        <begin position="329"/>
        <end position="352"/>
    </location>
</feature>
<sequence length="452" mass="49919">MASQNTSRLPQVIRRYGEVAEAVNHREMRRFVEEIAHRWKPPPHEEEYRCEGWTHEGAFTKTIYQEALNLFGGSGRCHSPGATEAEVHEQIQISPSLEGLMDFVSEPLIEPPLSADRRKVLLENIKAGLKQQASSLGVDATNLELPEDLDVLYSTVMGINAAGVPAETNFTQLVYAHDERSRAPDEMPYEMFIRRDGHLGLPDLICALKVGGCEQHRSIYYVLTVPKRTTDIPAEAKWKIWDLREVEHEEYDSLTEFLEHETRHVEESRGGARLITTNMPVHPATVHFPLAFLSLSFTLDILAHTQPSLPTILSSSSLLSPTTIHTTSYSLLALGLLASIPAILSGVQQAILSISKQGLFEADGKTIKEKNKVLISHAIGSDLAVAASTWLWWVRSQEVGNVTPRGWMVGVEGLVMGLLFASASGGGSLVYNYGMGFSSLKTAKAVQAKKRS</sequence>
<keyword evidence="1" id="KW-1133">Transmembrane helix</keyword>
<dbReference type="EMBL" id="LT882676">
    <property type="protein sequence ID" value="SMY18585.1"/>
    <property type="molecule type" value="Genomic_DNA"/>
</dbReference>
<proteinExistence type="predicted"/>
<evidence type="ECO:0000256" key="1">
    <source>
        <dbReference type="SAM" id="Phobius"/>
    </source>
</evidence>
<protein>
    <recommendedName>
        <fullName evidence="2">DUF2231 domain-containing protein</fullName>
    </recommendedName>
</protein>